<protein>
    <submittedName>
        <fullName evidence="2">Uncharacterized protein</fullName>
    </submittedName>
</protein>
<gene>
    <name evidence="2" type="ORF">BATDEDRAFT_27178</name>
</gene>
<dbReference type="InParanoid" id="F4P9U5"/>
<dbReference type="Proteomes" id="UP000007241">
    <property type="component" value="Unassembled WGS sequence"/>
</dbReference>
<dbReference type="GeneID" id="18239250"/>
<feature type="compositionally biased region" description="Polar residues" evidence="1">
    <location>
        <begin position="1"/>
        <end position="10"/>
    </location>
</feature>
<dbReference type="HOGENOM" id="CLU_966383_0_0_1"/>
<name>F4P9U5_BATDJ</name>
<evidence type="ECO:0000313" key="2">
    <source>
        <dbReference type="EMBL" id="EGF78004.1"/>
    </source>
</evidence>
<sequence>MLTSNISQEQHSYHLRSKELPSSNSSSDEHQDILAVHDISVKSQSNRVSAEQTGLQSTSDNTLLAAFHKSLTPTKLSTFEQAFVQNRFTPTRLGQPASRIIPGSKTNTRSGADVQASSPVTVFKRPTLKTGQDVIAKSSLVTKQNRKQTPAVEFAKKPLPCAQIVPVSKPSVTNTLRKSMSIPHMNTTAISKQISSPVTPYPSCINASVNQLRGHKVSIKRALPILPSSVYDDENPFSVSSKPNKELKSENEPALLLQKIASHEATILNLTKDLVMANQKNVDLGKIV</sequence>
<organism evidence="2 3">
    <name type="scientific">Batrachochytrium dendrobatidis (strain JAM81 / FGSC 10211)</name>
    <name type="common">Frog chytrid fungus</name>
    <dbReference type="NCBI Taxonomy" id="684364"/>
    <lineage>
        <taxon>Eukaryota</taxon>
        <taxon>Fungi</taxon>
        <taxon>Fungi incertae sedis</taxon>
        <taxon>Chytridiomycota</taxon>
        <taxon>Chytridiomycota incertae sedis</taxon>
        <taxon>Chytridiomycetes</taxon>
        <taxon>Rhizophydiales</taxon>
        <taxon>Rhizophydiales incertae sedis</taxon>
        <taxon>Batrachochytrium</taxon>
    </lineage>
</organism>
<dbReference type="AlphaFoldDB" id="F4P9U5"/>
<feature type="region of interest" description="Disordered" evidence="1">
    <location>
        <begin position="94"/>
        <end position="116"/>
    </location>
</feature>
<proteinExistence type="predicted"/>
<evidence type="ECO:0000256" key="1">
    <source>
        <dbReference type="SAM" id="MobiDB-lite"/>
    </source>
</evidence>
<dbReference type="OrthoDB" id="10665194at2759"/>
<dbReference type="EMBL" id="GL882890">
    <property type="protein sequence ID" value="EGF78004.1"/>
    <property type="molecule type" value="Genomic_DNA"/>
</dbReference>
<dbReference type="RefSeq" id="XP_006681399.1">
    <property type="nucleotide sequence ID" value="XM_006681336.1"/>
</dbReference>
<evidence type="ECO:0000313" key="3">
    <source>
        <dbReference type="Proteomes" id="UP000007241"/>
    </source>
</evidence>
<accession>F4P9U5</accession>
<feature type="region of interest" description="Disordered" evidence="1">
    <location>
        <begin position="1"/>
        <end position="32"/>
    </location>
</feature>
<keyword evidence="3" id="KW-1185">Reference proteome</keyword>
<reference evidence="2 3" key="1">
    <citation type="submission" date="2009-12" db="EMBL/GenBank/DDBJ databases">
        <title>The draft genome of Batrachochytrium dendrobatidis.</title>
        <authorList>
            <consortium name="US DOE Joint Genome Institute (JGI-PGF)"/>
            <person name="Kuo A."/>
            <person name="Salamov A."/>
            <person name="Schmutz J."/>
            <person name="Lucas S."/>
            <person name="Pitluck S."/>
            <person name="Rosenblum E."/>
            <person name="Stajich J."/>
            <person name="Eisen M."/>
            <person name="Grigoriev I.V."/>
        </authorList>
    </citation>
    <scope>NUCLEOTIDE SEQUENCE [LARGE SCALE GENOMIC DNA]</scope>
    <source>
        <strain evidence="3">JAM81 / FGSC 10211</strain>
    </source>
</reference>
<feature type="compositionally biased region" description="Polar residues" evidence="1">
    <location>
        <begin position="104"/>
        <end position="116"/>
    </location>
</feature>